<evidence type="ECO:0000256" key="3">
    <source>
        <dbReference type="SAM" id="MobiDB-lite"/>
    </source>
</evidence>
<dbReference type="EC" id="3.1.26.4" evidence="2"/>
<dbReference type="OrthoDB" id="9908277at2759"/>
<dbReference type="Xenbase" id="XB-GENE-29091055">
    <property type="gene designation" value="LOC108648175"/>
</dbReference>
<dbReference type="AGR" id="Xenbase:XB-GENE-29091055"/>
<name>A0A8J0T5S4_XENTR</name>
<evidence type="ECO:0000256" key="2">
    <source>
        <dbReference type="ARBA" id="ARBA00012180"/>
    </source>
</evidence>
<dbReference type="GO" id="GO:0004523">
    <property type="term" value="F:RNA-DNA hybrid ribonuclease activity"/>
    <property type="evidence" value="ECO:0007669"/>
    <property type="project" value="UniProtKB-EC"/>
</dbReference>
<dbReference type="GeneID" id="108648175"/>
<dbReference type="Gene3D" id="3.30.70.270">
    <property type="match status" value="1"/>
</dbReference>
<keyword evidence="5" id="KW-1185">Reference proteome</keyword>
<accession>A0A8J0T5S4</accession>
<evidence type="ECO:0000256" key="1">
    <source>
        <dbReference type="ARBA" id="ARBA00010879"/>
    </source>
</evidence>
<protein>
    <recommendedName>
        <fullName evidence="2">ribonuclease H</fullName>
        <ecNumber evidence="2">3.1.26.4</ecNumber>
    </recommendedName>
</protein>
<feature type="compositionally biased region" description="Basic and acidic residues" evidence="3">
    <location>
        <begin position="266"/>
        <end position="280"/>
    </location>
</feature>
<evidence type="ECO:0000313" key="5">
    <source>
        <dbReference type="Proteomes" id="UP000008143"/>
    </source>
</evidence>
<dbReference type="PROSITE" id="PS50878">
    <property type="entry name" value="RT_POL"/>
    <property type="match status" value="1"/>
</dbReference>
<dbReference type="SUPFAM" id="SSF56672">
    <property type="entry name" value="DNA/RNA polymerases"/>
    <property type="match status" value="1"/>
</dbReference>
<dbReference type="Proteomes" id="UP000008143">
    <property type="component" value="Chromosome 7"/>
</dbReference>
<evidence type="ECO:0000259" key="4">
    <source>
        <dbReference type="PROSITE" id="PS50878"/>
    </source>
</evidence>
<reference evidence="6" key="1">
    <citation type="submission" date="2025-08" db="UniProtKB">
        <authorList>
            <consortium name="RefSeq"/>
        </authorList>
    </citation>
    <scope>IDENTIFICATION</scope>
    <source>
        <strain evidence="6">Nigerian</strain>
        <tissue evidence="6">Liver and blood</tissue>
    </source>
</reference>
<dbReference type="PANTHER" id="PTHR33050:SF7">
    <property type="entry name" value="RIBONUCLEASE H"/>
    <property type="match status" value="1"/>
</dbReference>
<dbReference type="InterPro" id="IPR043128">
    <property type="entry name" value="Rev_trsase/Diguanyl_cyclase"/>
</dbReference>
<dbReference type="PANTHER" id="PTHR33050">
    <property type="entry name" value="REVERSE TRANSCRIPTASE DOMAIN-CONTAINING PROTEIN"/>
    <property type="match status" value="1"/>
</dbReference>
<dbReference type="InterPro" id="IPR000477">
    <property type="entry name" value="RT_dom"/>
</dbReference>
<sequence length="280" mass="31707">MSLCTEQTESFCGLWWGSVIIAIVREEGIEAYHYLDDILLVADTETDAVKNLDRTIVRLQQFGWLINWEKSCLTPTQSLVFLGAYLKTLDNLVCLPLEKIQKMREQVRCLKNLSTVSVRMYMSVLGLMSSAIQMVKWARWHMRPLQNLLFRSGVLNPLRLNQRLHLPEEVKQSLDWWLVSENLSRGVASCRTGVVNHHHRFLRDRLGGSSGQPDRSGSVGLLCGFLQYPGTKGNRSGVVCLCPKHNPQLGKSQVGQRYSSGLYPETGREQKSKSDEGICL</sequence>
<feature type="region of interest" description="Disordered" evidence="3">
    <location>
        <begin position="252"/>
        <end position="280"/>
    </location>
</feature>
<proteinExistence type="inferred from homology"/>
<evidence type="ECO:0000313" key="7">
    <source>
        <dbReference type="Xenbase" id="XB-GENE-29091055"/>
    </source>
</evidence>
<dbReference type="AlphaFoldDB" id="A0A8J0T5S4"/>
<dbReference type="RefSeq" id="XP_017951402.1">
    <property type="nucleotide sequence ID" value="XM_018095913.2"/>
</dbReference>
<dbReference type="InterPro" id="IPR052055">
    <property type="entry name" value="Hepadnavirus_pol/RT"/>
</dbReference>
<dbReference type="KEGG" id="xtr:108648175"/>
<comment type="similarity">
    <text evidence="1">Belongs to the beta type-B retroviral polymerase family. HERV class-II K(HML-2) pol subfamily.</text>
</comment>
<dbReference type="InterPro" id="IPR043502">
    <property type="entry name" value="DNA/RNA_pol_sf"/>
</dbReference>
<organism evidence="5 6">
    <name type="scientific">Xenopus tropicalis</name>
    <name type="common">Western clawed frog</name>
    <name type="synonym">Silurana tropicalis</name>
    <dbReference type="NCBI Taxonomy" id="8364"/>
    <lineage>
        <taxon>Eukaryota</taxon>
        <taxon>Metazoa</taxon>
        <taxon>Chordata</taxon>
        <taxon>Craniata</taxon>
        <taxon>Vertebrata</taxon>
        <taxon>Euteleostomi</taxon>
        <taxon>Amphibia</taxon>
        <taxon>Batrachia</taxon>
        <taxon>Anura</taxon>
        <taxon>Pipoidea</taxon>
        <taxon>Pipidae</taxon>
        <taxon>Xenopodinae</taxon>
        <taxon>Xenopus</taxon>
        <taxon>Silurana</taxon>
    </lineage>
</organism>
<gene>
    <name evidence="6 7" type="primary">LOC108648175</name>
</gene>
<evidence type="ECO:0000313" key="6">
    <source>
        <dbReference type="RefSeq" id="XP_017951402.1"/>
    </source>
</evidence>
<feature type="domain" description="Reverse transcriptase" evidence="4">
    <location>
        <begin position="1"/>
        <end position="86"/>
    </location>
</feature>